<accession>A0A015JYD5</accession>
<protein>
    <submittedName>
        <fullName evidence="1">Uncharacterized protein</fullName>
    </submittedName>
</protein>
<name>A0A015JYD5_RHIIW</name>
<reference evidence="1 2" key="1">
    <citation type="submission" date="2014-02" db="EMBL/GenBank/DDBJ databases">
        <title>Single nucleus genome sequencing reveals high similarity among nuclei of an endomycorrhizal fungus.</title>
        <authorList>
            <person name="Lin K."/>
            <person name="Geurts R."/>
            <person name="Zhang Z."/>
            <person name="Limpens E."/>
            <person name="Saunders D.G."/>
            <person name="Mu D."/>
            <person name="Pang E."/>
            <person name="Cao H."/>
            <person name="Cha H."/>
            <person name="Lin T."/>
            <person name="Zhou Q."/>
            <person name="Shang Y."/>
            <person name="Li Y."/>
            <person name="Ivanov S."/>
            <person name="Sharma T."/>
            <person name="Velzen R.V."/>
            <person name="Ruijter N.D."/>
            <person name="Aanen D.K."/>
            <person name="Win J."/>
            <person name="Kamoun S."/>
            <person name="Bisseling T."/>
            <person name="Huang S."/>
        </authorList>
    </citation>
    <scope>NUCLEOTIDE SEQUENCE [LARGE SCALE GENOMIC DNA]</scope>
    <source>
        <strain evidence="2">DAOM197198w</strain>
    </source>
</reference>
<dbReference type="HOGENOM" id="CLU_2741410_0_0_1"/>
<proteinExistence type="predicted"/>
<dbReference type="AlphaFoldDB" id="A0A015JYD5"/>
<dbReference type="Proteomes" id="UP000022910">
    <property type="component" value="Unassembled WGS sequence"/>
</dbReference>
<dbReference type="EMBL" id="JEMT01026044">
    <property type="protein sequence ID" value="EXX60089.1"/>
    <property type="molecule type" value="Genomic_DNA"/>
</dbReference>
<gene>
    <name evidence="1" type="ORF">RirG_183080</name>
</gene>
<comment type="caution">
    <text evidence="1">The sequence shown here is derived from an EMBL/GenBank/DDBJ whole genome shotgun (WGS) entry which is preliminary data.</text>
</comment>
<evidence type="ECO:0000313" key="2">
    <source>
        <dbReference type="Proteomes" id="UP000022910"/>
    </source>
</evidence>
<sequence>MLDLGAPFMFIHQFNFNDFILSRSQMKSPLIVVVVPIIPQKVKKQVAVNVGDHVNHACSQRVLKVYFSLYS</sequence>
<organism evidence="1 2">
    <name type="scientific">Rhizophagus irregularis (strain DAOM 197198w)</name>
    <name type="common">Glomus intraradices</name>
    <dbReference type="NCBI Taxonomy" id="1432141"/>
    <lineage>
        <taxon>Eukaryota</taxon>
        <taxon>Fungi</taxon>
        <taxon>Fungi incertae sedis</taxon>
        <taxon>Mucoromycota</taxon>
        <taxon>Glomeromycotina</taxon>
        <taxon>Glomeromycetes</taxon>
        <taxon>Glomerales</taxon>
        <taxon>Glomeraceae</taxon>
        <taxon>Rhizophagus</taxon>
    </lineage>
</organism>
<keyword evidence="2" id="KW-1185">Reference proteome</keyword>
<evidence type="ECO:0000313" key="1">
    <source>
        <dbReference type="EMBL" id="EXX60089.1"/>
    </source>
</evidence>